<keyword evidence="13 15" id="KW-0456">Lyase</keyword>
<keyword evidence="10" id="KW-0408">Iron</keyword>
<dbReference type="GO" id="GO:0004383">
    <property type="term" value="F:guanylate cyclase activity"/>
    <property type="evidence" value="ECO:0007669"/>
    <property type="project" value="UniProtKB-EC"/>
</dbReference>
<evidence type="ECO:0000256" key="13">
    <source>
        <dbReference type="ARBA" id="ARBA00023239"/>
    </source>
</evidence>
<dbReference type="Pfam" id="PF07700">
    <property type="entry name" value="HNOB"/>
    <property type="match status" value="1"/>
</dbReference>
<evidence type="ECO:0000256" key="5">
    <source>
        <dbReference type="ARBA" id="ARBA00022490"/>
    </source>
</evidence>
<dbReference type="CDD" id="cd07302">
    <property type="entry name" value="CHD"/>
    <property type="match status" value="1"/>
</dbReference>
<dbReference type="FunFam" id="3.30.450.260:FF:000003">
    <property type="entry name" value="Soluble guanylate cyclase gcy-32"/>
    <property type="match status" value="1"/>
</dbReference>
<dbReference type="PROSITE" id="PS00452">
    <property type="entry name" value="GUANYLATE_CYCLASE_1"/>
    <property type="match status" value="1"/>
</dbReference>
<dbReference type="InterPro" id="IPR024096">
    <property type="entry name" value="NO_sig/Golgi_transp_ligand-bd"/>
</dbReference>
<dbReference type="SUPFAM" id="SSF55073">
    <property type="entry name" value="Nucleotide cyclase"/>
    <property type="match status" value="1"/>
</dbReference>
<comment type="subcellular location">
    <subcellularLocation>
        <location evidence="3">Cytoplasm</location>
    </subcellularLocation>
</comment>
<dbReference type="Gene3D" id="3.30.70.1230">
    <property type="entry name" value="Nucleotide cyclase"/>
    <property type="match status" value="1"/>
</dbReference>
<feature type="transmembrane region" description="Helical" evidence="16">
    <location>
        <begin position="679"/>
        <end position="704"/>
    </location>
</feature>
<keyword evidence="9" id="KW-0460">Magnesium</keyword>
<keyword evidence="5" id="KW-0963">Cytoplasm</keyword>
<dbReference type="Pfam" id="PF00211">
    <property type="entry name" value="Guanylate_cyc"/>
    <property type="match status" value="1"/>
</dbReference>
<dbReference type="GO" id="GO:0046872">
    <property type="term" value="F:metal ion binding"/>
    <property type="evidence" value="ECO:0007669"/>
    <property type="project" value="UniProtKB-KW"/>
</dbReference>
<dbReference type="FunFam" id="3.30.70.1230:FF:000007">
    <property type="entry name" value="Guanylate cyclase soluble subunit alpha-3"/>
    <property type="match status" value="1"/>
</dbReference>
<protein>
    <recommendedName>
        <fullName evidence="4">guanylate cyclase</fullName>
        <ecNumber evidence="4">4.6.1.2</ecNumber>
    </recommendedName>
</protein>
<evidence type="ECO:0000313" key="19">
    <source>
        <dbReference type="Proteomes" id="UP000829354"/>
    </source>
</evidence>
<evidence type="ECO:0000256" key="7">
    <source>
        <dbReference type="ARBA" id="ARBA00022723"/>
    </source>
</evidence>
<dbReference type="InterPro" id="IPR019428">
    <property type="entry name" value="7TM_GPCR_serpentine_rcpt_Str"/>
</dbReference>
<dbReference type="Pfam" id="PF07701">
    <property type="entry name" value="HNOBA"/>
    <property type="match status" value="1"/>
</dbReference>
<evidence type="ECO:0000256" key="10">
    <source>
        <dbReference type="ARBA" id="ARBA00023004"/>
    </source>
</evidence>
<evidence type="ECO:0000256" key="8">
    <source>
        <dbReference type="ARBA" id="ARBA00022741"/>
    </source>
</evidence>
<name>A0AAE9JNN3_CAEBR</name>
<dbReference type="SUPFAM" id="SSF81321">
    <property type="entry name" value="Family A G protein-coupled receptor-like"/>
    <property type="match status" value="1"/>
</dbReference>
<dbReference type="GO" id="GO:0035556">
    <property type="term" value="P:intracellular signal transduction"/>
    <property type="evidence" value="ECO:0007669"/>
    <property type="project" value="InterPro"/>
</dbReference>
<evidence type="ECO:0000256" key="4">
    <source>
        <dbReference type="ARBA" id="ARBA00012202"/>
    </source>
</evidence>
<comment type="similarity">
    <text evidence="15">Belongs to the adenylyl cyclase class-4/guanylyl cyclase family.</text>
</comment>
<evidence type="ECO:0000256" key="9">
    <source>
        <dbReference type="ARBA" id="ARBA00022842"/>
    </source>
</evidence>
<dbReference type="FunFam" id="3.90.1520.10:FF:000005">
    <property type="entry name" value="Soluble guanylate cyclase gcy-36"/>
    <property type="match status" value="1"/>
</dbReference>
<evidence type="ECO:0000256" key="1">
    <source>
        <dbReference type="ARBA" id="ARBA00001436"/>
    </source>
</evidence>
<keyword evidence="16" id="KW-0472">Membrane</keyword>
<evidence type="ECO:0000256" key="11">
    <source>
        <dbReference type="ARBA" id="ARBA00023054"/>
    </source>
</evidence>
<dbReference type="Pfam" id="PF10326">
    <property type="entry name" value="7TM_GPCR_Str"/>
    <property type="match status" value="1"/>
</dbReference>
<accession>A0AAE9JNN3</accession>
<feature type="transmembrane region" description="Helical" evidence="16">
    <location>
        <begin position="836"/>
        <end position="864"/>
    </location>
</feature>
<keyword evidence="7" id="KW-0479">Metal-binding</keyword>
<comment type="catalytic activity">
    <reaction evidence="1">
        <text>GTP = 3',5'-cyclic GMP + diphosphate</text>
        <dbReference type="Rhea" id="RHEA:13665"/>
        <dbReference type="ChEBI" id="CHEBI:33019"/>
        <dbReference type="ChEBI" id="CHEBI:37565"/>
        <dbReference type="ChEBI" id="CHEBI:57746"/>
        <dbReference type="EC" id="4.6.1.2"/>
    </reaction>
</comment>
<feature type="domain" description="Guanylate cyclase" evidence="17">
    <location>
        <begin position="454"/>
        <end position="582"/>
    </location>
</feature>
<dbReference type="InterPro" id="IPR042463">
    <property type="entry name" value="HNOB_dom_associated_sf"/>
</dbReference>
<evidence type="ECO:0000256" key="2">
    <source>
        <dbReference type="ARBA" id="ARBA00001971"/>
    </source>
</evidence>
<gene>
    <name evidence="18" type="ORF">L5515_009212</name>
</gene>
<feature type="transmembrane region" description="Helical" evidence="16">
    <location>
        <begin position="870"/>
        <end position="894"/>
    </location>
</feature>
<dbReference type="PROSITE" id="PS50125">
    <property type="entry name" value="GUANYLATE_CYCLASE_2"/>
    <property type="match status" value="1"/>
</dbReference>
<comment type="cofactor">
    <cofactor evidence="2">
        <name>heme</name>
        <dbReference type="ChEBI" id="CHEBI:30413"/>
    </cofactor>
</comment>
<keyword evidence="6" id="KW-0349">Heme</keyword>
<dbReference type="GO" id="GO:0020037">
    <property type="term" value="F:heme binding"/>
    <property type="evidence" value="ECO:0007669"/>
    <property type="project" value="InterPro"/>
</dbReference>
<dbReference type="Gene3D" id="6.10.250.780">
    <property type="match status" value="1"/>
</dbReference>
<evidence type="ECO:0000256" key="12">
    <source>
        <dbReference type="ARBA" id="ARBA00023134"/>
    </source>
</evidence>
<dbReference type="InterPro" id="IPR001054">
    <property type="entry name" value="A/G_cyclase"/>
</dbReference>
<dbReference type="EC" id="4.6.1.2" evidence="4"/>
<dbReference type="InterPro" id="IPR038158">
    <property type="entry name" value="H-NOX_domain_sf"/>
</dbReference>
<dbReference type="GO" id="GO:0005525">
    <property type="term" value="F:GTP binding"/>
    <property type="evidence" value="ECO:0007669"/>
    <property type="project" value="UniProtKB-KW"/>
</dbReference>
<evidence type="ECO:0000256" key="15">
    <source>
        <dbReference type="RuleBase" id="RU000405"/>
    </source>
</evidence>
<dbReference type="Proteomes" id="UP000829354">
    <property type="component" value="Chromosome V"/>
</dbReference>
<keyword evidence="12" id="KW-0342">GTP-binding</keyword>
<keyword evidence="16" id="KW-1133">Transmembrane helix</keyword>
<keyword evidence="14" id="KW-0141">cGMP biosynthesis</keyword>
<evidence type="ECO:0000313" key="18">
    <source>
        <dbReference type="EMBL" id="UMM37463.1"/>
    </source>
</evidence>
<dbReference type="Gene3D" id="3.30.450.260">
    <property type="entry name" value="Haem NO binding associated domain"/>
    <property type="match status" value="1"/>
</dbReference>
<dbReference type="InterPro" id="IPR029787">
    <property type="entry name" value="Nucleotide_cyclase"/>
</dbReference>
<dbReference type="PANTHER" id="PTHR45655:SF13">
    <property type="entry name" value="SOLUBLE GUANYLATE CYCLASE GCY-32-RELATED"/>
    <property type="match status" value="1"/>
</dbReference>
<dbReference type="EMBL" id="CP092624">
    <property type="protein sequence ID" value="UMM37463.1"/>
    <property type="molecule type" value="Genomic_DNA"/>
</dbReference>
<keyword evidence="11" id="KW-0175">Coiled coil</keyword>
<organism evidence="18 19">
    <name type="scientific">Caenorhabditis briggsae</name>
    <dbReference type="NCBI Taxonomy" id="6238"/>
    <lineage>
        <taxon>Eukaryota</taxon>
        <taxon>Metazoa</taxon>
        <taxon>Ecdysozoa</taxon>
        <taxon>Nematoda</taxon>
        <taxon>Chromadorea</taxon>
        <taxon>Rhabditida</taxon>
        <taxon>Rhabditina</taxon>
        <taxon>Rhabditomorpha</taxon>
        <taxon>Rhabditoidea</taxon>
        <taxon>Rhabditidae</taxon>
        <taxon>Peloderinae</taxon>
        <taxon>Caenorhabditis</taxon>
    </lineage>
</organism>
<feature type="transmembrane region" description="Helical" evidence="16">
    <location>
        <begin position="716"/>
        <end position="737"/>
    </location>
</feature>
<keyword evidence="8" id="KW-0547">Nucleotide-binding</keyword>
<dbReference type="InterPro" id="IPR011645">
    <property type="entry name" value="HNOB_dom_associated"/>
</dbReference>
<sequence length="935" mass="106316">MFGFIHESIRQLICRNYGEDTWIQVLEKSGFENGKENIVNHYYSDTDTYVLVDSVSLVIKVTKDQVWEMYGAFLITYSMEIGWDELVRSMSPNLKGFLDNLDSLHYFIDHVVYKANLRGPSFRCEENSEGDLLLHYFTGRPGLYPIVKGVVREVAKRVFDLDINLVVQGRTQRSVHMNNGERVEEHVVFLIKNIGESRRDSDGSHASLLTSSNSNFPEILDDTLQMSLDDFSRALPYHFVIDESCKLVQCGSELHNHIPNELLQPGTPILRIFEINRPQIPLDFENICNFINAVFVLQVKTSPLKKKLMDAMSQEELKQEVEALEDDKSNELTQGHHLKLKGQMMLLSSKKHIIYLCSPYVTSINELMQYGMRLTAMPLHDATRDLILLNQQRLSDVEVNLQLEANNEQLETMTRELEIERQKTDSILKDMLPKRIAQQLLGGEHIEAAEHDATVMFCDLPTFQQTIPQSSPKEIVRILNEIFKKLDRIIVIRGVYKVETVSDSYMAVSGITEYTPEHAENMCHVALGMMWEARSVVDPISKNPFLLRIGLHSGKIVAGVVGTKSPKYCLFGETVTLASQMECQGMAGKIQCSKWTYLQASATGRFEFSPRGRIAVKDRGLTETYFLTRSLKKSIWEIVEHDRDVNVNSIEGYEELETSIENAMTLKVAPRGNHLSSAALIWVCSFGVALACFGVHFVFRYLIVKGRTQWVTGSRNFCIWLSFPIMFGLLYAITVHICLHFDEKLDRAVREEIASAENIETSEITYFGFSFFKTVSSTAEVVADWTQITGLTILCGIITTSFVTMSYFGTNLYFSIRKLYNMKNNSEVSHALQTQLFYSLVIQTIIPVALIHFPCTLLFIAAFLGTGKEIYGMVLTVTILIFPAIDPLPSLIIIKPYRETIKNFYTLRCKIWTPSQVDPAPVYGTYNHFSSTTST</sequence>
<dbReference type="AlphaFoldDB" id="A0AAE9JNN3"/>
<feature type="transmembrane region" description="Helical" evidence="16">
    <location>
        <begin position="791"/>
        <end position="816"/>
    </location>
</feature>
<keyword evidence="16" id="KW-0812">Transmembrane</keyword>
<proteinExistence type="inferred from homology"/>
<dbReference type="GO" id="GO:0005737">
    <property type="term" value="C:cytoplasm"/>
    <property type="evidence" value="ECO:0007669"/>
    <property type="project" value="UniProtKB-SubCell"/>
</dbReference>
<evidence type="ECO:0000259" key="17">
    <source>
        <dbReference type="PROSITE" id="PS50125"/>
    </source>
</evidence>
<evidence type="ECO:0000256" key="3">
    <source>
        <dbReference type="ARBA" id="ARBA00004496"/>
    </source>
</evidence>
<keyword evidence="19" id="KW-1185">Reference proteome</keyword>
<dbReference type="InterPro" id="IPR011644">
    <property type="entry name" value="Heme_NO-bd"/>
</dbReference>
<dbReference type="PANTHER" id="PTHR45655">
    <property type="entry name" value="GUANYLATE CYCLASE SOLUBLE SUBUNIT BETA-2"/>
    <property type="match status" value="1"/>
</dbReference>
<dbReference type="SMART" id="SM00044">
    <property type="entry name" value="CYCc"/>
    <property type="match status" value="1"/>
</dbReference>
<dbReference type="SUPFAM" id="SSF111126">
    <property type="entry name" value="Ligand-binding domain in the NO signalling and Golgi transport"/>
    <property type="match status" value="1"/>
</dbReference>
<dbReference type="InterPro" id="IPR018297">
    <property type="entry name" value="A/G_cyclase_CS"/>
</dbReference>
<reference evidence="18 19" key="1">
    <citation type="submission" date="2022-04" db="EMBL/GenBank/DDBJ databases">
        <title>Chromosome-level reference genomes for two strains of Caenorhabditis briggsae: an improved platform for comparative genomics.</title>
        <authorList>
            <person name="Stevens L."/>
            <person name="Andersen E."/>
        </authorList>
    </citation>
    <scope>NUCLEOTIDE SEQUENCE [LARGE SCALE GENOMIC DNA]</scope>
    <source>
        <strain evidence="18">VX34</strain>
        <tissue evidence="18">Whole-organism</tissue>
    </source>
</reference>
<evidence type="ECO:0000256" key="6">
    <source>
        <dbReference type="ARBA" id="ARBA00022617"/>
    </source>
</evidence>
<evidence type="ECO:0000256" key="16">
    <source>
        <dbReference type="SAM" id="Phobius"/>
    </source>
</evidence>
<dbReference type="Gene3D" id="3.90.1520.10">
    <property type="entry name" value="H-NOX domain"/>
    <property type="match status" value="1"/>
</dbReference>
<evidence type="ECO:0000256" key="14">
    <source>
        <dbReference type="ARBA" id="ARBA00023293"/>
    </source>
</evidence>